<dbReference type="InterPro" id="IPR003265">
    <property type="entry name" value="HhH-GPD_domain"/>
</dbReference>
<dbReference type="PANTHER" id="PTHR15074:SF0">
    <property type="entry name" value="METHYL-CPG-BINDING DOMAIN PROTEIN 4-LIKE PROTEIN"/>
    <property type="match status" value="1"/>
</dbReference>
<feature type="compositionally biased region" description="Polar residues" evidence="3">
    <location>
        <begin position="63"/>
        <end position="83"/>
    </location>
</feature>
<feature type="domain" description="HhH-GPD" evidence="4">
    <location>
        <begin position="640"/>
        <end position="807"/>
    </location>
</feature>
<dbReference type="GO" id="GO:0006285">
    <property type="term" value="P:base-excision repair, AP site formation"/>
    <property type="evidence" value="ECO:0007669"/>
    <property type="project" value="UniProtKB-ARBA"/>
</dbReference>
<evidence type="ECO:0000259" key="4">
    <source>
        <dbReference type="SMART" id="SM00478"/>
    </source>
</evidence>
<reference evidence="5" key="1">
    <citation type="submission" date="2023-11" db="EMBL/GenBank/DDBJ databases">
        <authorList>
            <person name="Alioto T."/>
            <person name="Alioto T."/>
            <person name="Gomez Garrido J."/>
        </authorList>
    </citation>
    <scope>NUCLEOTIDE SEQUENCE</scope>
</reference>
<dbReference type="SUPFAM" id="SSF48150">
    <property type="entry name" value="DNA-glycosylase"/>
    <property type="match status" value="1"/>
</dbReference>
<dbReference type="Proteomes" id="UP001296104">
    <property type="component" value="Unassembled WGS sequence"/>
</dbReference>
<dbReference type="EMBL" id="CAVMBE010000025">
    <property type="protein sequence ID" value="CAK4013105.1"/>
    <property type="molecule type" value="Genomic_DNA"/>
</dbReference>
<keyword evidence="6" id="KW-1185">Reference proteome</keyword>
<proteinExistence type="predicted"/>
<dbReference type="Gene3D" id="1.10.340.30">
    <property type="entry name" value="Hypothetical protein, domain 2"/>
    <property type="match status" value="1"/>
</dbReference>
<keyword evidence="2" id="KW-0539">Nucleus</keyword>
<feature type="compositionally biased region" description="Pro residues" evidence="3">
    <location>
        <begin position="527"/>
        <end position="540"/>
    </location>
</feature>
<feature type="compositionally biased region" description="Basic residues" evidence="3">
    <location>
        <begin position="151"/>
        <end position="167"/>
    </location>
</feature>
<dbReference type="GO" id="GO:0005634">
    <property type="term" value="C:nucleus"/>
    <property type="evidence" value="ECO:0007669"/>
    <property type="project" value="UniProtKB-SubCell"/>
</dbReference>
<dbReference type="Pfam" id="PF00730">
    <property type="entry name" value="HhH-GPD"/>
    <property type="match status" value="1"/>
</dbReference>
<feature type="compositionally biased region" description="Basic residues" evidence="3">
    <location>
        <begin position="103"/>
        <end position="115"/>
    </location>
</feature>
<feature type="region of interest" description="Disordered" evidence="3">
    <location>
        <begin position="489"/>
        <end position="576"/>
    </location>
</feature>
<protein>
    <submittedName>
        <fullName evidence="5">Ribose-phosphate pyrophosphokinase 1</fullName>
    </submittedName>
</protein>
<dbReference type="PANTHER" id="PTHR15074">
    <property type="entry name" value="METHYL-CPG-BINDING PROTEIN"/>
    <property type="match status" value="1"/>
</dbReference>
<feature type="compositionally biased region" description="Basic and acidic residues" evidence="3">
    <location>
        <begin position="871"/>
        <end position="890"/>
    </location>
</feature>
<organism evidence="5 6">
    <name type="scientific">Lecanosticta acicola</name>
    <dbReference type="NCBI Taxonomy" id="111012"/>
    <lineage>
        <taxon>Eukaryota</taxon>
        <taxon>Fungi</taxon>
        <taxon>Dikarya</taxon>
        <taxon>Ascomycota</taxon>
        <taxon>Pezizomycotina</taxon>
        <taxon>Dothideomycetes</taxon>
        <taxon>Dothideomycetidae</taxon>
        <taxon>Mycosphaerellales</taxon>
        <taxon>Mycosphaerellaceae</taxon>
        <taxon>Lecanosticta</taxon>
    </lineage>
</organism>
<evidence type="ECO:0000313" key="5">
    <source>
        <dbReference type="EMBL" id="CAK4013105.1"/>
    </source>
</evidence>
<dbReference type="AlphaFoldDB" id="A0AAI8YYU9"/>
<feature type="region of interest" description="Disordered" evidence="3">
    <location>
        <begin position="327"/>
        <end position="359"/>
    </location>
</feature>
<evidence type="ECO:0000313" key="6">
    <source>
        <dbReference type="Proteomes" id="UP001296104"/>
    </source>
</evidence>
<dbReference type="InterPro" id="IPR045138">
    <property type="entry name" value="MeCP2/MBD4"/>
</dbReference>
<evidence type="ECO:0000256" key="1">
    <source>
        <dbReference type="ARBA" id="ARBA00004123"/>
    </source>
</evidence>
<feature type="region of interest" description="Disordered" evidence="3">
    <location>
        <begin position="138"/>
        <end position="203"/>
    </location>
</feature>
<evidence type="ECO:0000256" key="3">
    <source>
        <dbReference type="SAM" id="MobiDB-lite"/>
    </source>
</evidence>
<feature type="compositionally biased region" description="Polar residues" evidence="3">
    <location>
        <begin position="282"/>
        <end position="296"/>
    </location>
</feature>
<dbReference type="GO" id="GO:0003677">
    <property type="term" value="F:DNA binding"/>
    <property type="evidence" value="ECO:0007669"/>
    <property type="project" value="InterPro"/>
</dbReference>
<dbReference type="GO" id="GO:0003824">
    <property type="term" value="F:catalytic activity"/>
    <property type="evidence" value="ECO:0007669"/>
    <property type="project" value="InterPro"/>
</dbReference>
<accession>A0AAI8YYU9</accession>
<comment type="subcellular location">
    <subcellularLocation>
        <location evidence="1">Nucleus</location>
    </subcellularLocation>
</comment>
<feature type="region of interest" description="Disordered" evidence="3">
    <location>
        <begin position="1"/>
        <end position="123"/>
    </location>
</feature>
<feature type="compositionally biased region" description="Basic residues" evidence="3">
    <location>
        <begin position="254"/>
        <end position="264"/>
    </location>
</feature>
<comment type="caution">
    <text evidence="5">The sequence shown here is derived from an EMBL/GenBank/DDBJ whole genome shotgun (WGS) entry which is preliminary data.</text>
</comment>
<feature type="region of interest" description="Disordered" evidence="3">
    <location>
        <begin position="216"/>
        <end position="302"/>
    </location>
</feature>
<feature type="compositionally biased region" description="Basic residues" evidence="3">
    <location>
        <begin position="46"/>
        <end position="61"/>
    </location>
</feature>
<dbReference type="SMART" id="SM00478">
    <property type="entry name" value="ENDO3c"/>
    <property type="match status" value="1"/>
</dbReference>
<name>A0AAI8YYU9_9PEZI</name>
<feature type="region of interest" description="Disordered" evidence="3">
    <location>
        <begin position="842"/>
        <end position="971"/>
    </location>
</feature>
<feature type="compositionally biased region" description="Polar residues" evidence="3">
    <location>
        <begin position="185"/>
        <end position="202"/>
    </location>
</feature>
<gene>
    <name evidence="5" type="ORF">LECACI_7A004496</name>
</gene>
<feature type="compositionally biased region" description="Acidic residues" evidence="3">
    <location>
        <begin position="338"/>
        <end position="350"/>
    </location>
</feature>
<sequence>MENGEKRGTKRKQHSLSESSEPNLSRRKKIKASLDVPGEPLNAKKQAPKKSKNSKKAKRAKITNLSDNNVDQNAATQHDGSVSKTEKNLLAASPSGEPAVVPAKRKKSGQKKKKHTVDAGEKKLKEEADRLGIMRSVSLAGSAANDPAVLHAKRKAKRDKKRQKQREKQRLNTLEKQLEGGKSNGEPSTAPITNDHQVTDKGNATVVDINAGKVERQESCEITQQPEESVALDERSENATAPGVTDEAYEKARKPAKRKRRRAQKSVTPKMGESPPIALGSMRSQATPKTLSTAQSHPLKKLNISRPVGFMQRFECPPDHLRRSSCEEMEAWNRSNEDSESESDSDLESLPEERPKFTSGSWHESWANLINADLVDASAKQVEADPNDSDAVYEMIHELSESVLGDHGVSVEDCKPEPEQSVSGPRDALTHDFSAEDAENGVNNGLNSSVELAHEYTLSRLSTPPPTHELAHVNEERPYYSPRVLIPLYSPTAGDGSTVRRETEERAETKDSQEADEATQSTSAPAVVPPPRVLIPPPEPGDLVPGPSTPKLAQSNLSIATPKGGSYSRRTPKSRRSHTGAISKFFIDNRVDVFNTTSSSRKVPAGTSTAPSPPIFAATFGLIQEETWREPFWLLVAVTLLNRTTGRAAVPVYKQIKARFPTPEDLAKAEYDHLLEMVGHLGLQRGRTRNLIELAKTWVDNPPVVGKLYRKRDYPTKGDGMAADVANVVEEDMPLCQGAIEIGHLRGCGAYAYDSWRIFCRDALRGVAEDYNGKGATEEGFVPEWKRVVPKDKELRACLRWMWLREGYIWNPITGEKRPAGEEEMKRAELGTMEFDDTQEAKFSAQAAGVGISPQKQLTADPLPRSQEAGGGDKEGAGDFTADHVERNAGRENVVGAEASDDGEKDEKEGIPKRERRMSTVSNTSSRRKTPVREVKAVRSIEPPDTPPATRTRSKVAAKQEESSRRGCAVA</sequence>
<feature type="compositionally biased region" description="Basic and acidic residues" evidence="3">
    <location>
        <begin position="498"/>
        <end position="513"/>
    </location>
</feature>
<evidence type="ECO:0000256" key="2">
    <source>
        <dbReference type="ARBA" id="ARBA00023242"/>
    </source>
</evidence>
<dbReference type="InterPro" id="IPR011257">
    <property type="entry name" value="DNA_glycosylase"/>
</dbReference>